<protein>
    <recommendedName>
        <fullName evidence="4">Fork-head domain-containing protein</fullName>
    </recommendedName>
</protein>
<keyword evidence="2" id="KW-0539">Nucleus</keyword>
<comment type="caution">
    <text evidence="5">The sequence shown here is derived from an EMBL/GenBank/DDBJ whole genome shotgun (WGS) entry which is preliminary data.</text>
</comment>
<dbReference type="GO" id="GO:0009653">
    <property type="term" value="P:anatomical structure morphogenesis"/>
    <property type="evidence" value="ECO:0007669"/>
    <property type="project" value="TreeGrafter"/>
</dbReference>
<dbReference type="GO" id="GO:0000978">
    <property type="term" value="F:RNA polymerase II cis-regulatory region sequence-specific DNA binding"/>
    <property type="evidence" value="ECO:0007669"/>
    <property type="project" value="TreeGrafter"/>
</dbReference>
<dbReference type="GO" id="GO:0030154">
    <property type="term" value="P:cell differentiation"/>
    <property type="evidence" value="ECO:0007669"/>
    <property type="project" value="TreeGrafter"/>
</dbReference>
<dbReference type="GO" id="GO:0005634">
    <property type="term" value="C:nucleus"/>
    <property type="evidence" value="ECO:0007669"/>
    <property type="project" value="UniProtKB-SubCell"/>
</dbReference>
<dbReference type="AlphaFoldDB" id="A0A2T7PA83"/>
<feature type="region of interest" description="Disordered" evidence="3">
    <location>
        <begin position="165"/>
        <end position="239"/>
    </location>
</feature>
<evidence type="ECO:0000259" key="4">
    <source>
        <dbReference type="PROSITE" id="PS50039"/>
    </source>
</evidence>
<comment type="subcellular location">
    <subcellularLocation>
        <location evidence="2">Nucleus</location>
    </subcellularLocation>
</comment>
<feature type="region of interest" description="Disordered" evidence="3">
    <location>
        <begin position="295"/>
        <end position="360"/>
    </location>
</feature>
<evidence type="ECO:0000313" key="6">
    <source>
        <dbReference type="Proteomes" id="UP000245119"/>
    </source>
</evidence>
<name>A0A2T7PA83_POMCA</name>
<dbReference type="SUPFAM" id="SSF46785">
    <property type="entry name" value="Winged helix' DNA-binding domain"/>
    <property type="match status" value="1"/>
</dbReference>
<gene>
    <name evidence="5" type="ORF">C0Q70_09587</name>
</gene>
<dbReference type="InterPro" id="IPR001766">
    <property type="entry name" value="Fork_head_dom"/>
</dbReference>
<organism evidence="5 6">
    <name type="scientific">Pomacea canaliculata</name>
    <name type="common">Golden apple snail</name>
    <dbReference type="NCBI Taxonomy" id="400727"/>
    <lineage>
        <taxon>Eukaryota</taxon>
        <taxon>Metazoa</taxon>
        <taxon>Spiralia</taxon>
        <taxon>Lophotrochozoa</taxon>
        <taxon>Mollusca</taxon>
        <taxon>Gastropoda</taxon>
        <taxon>Caenogastropoda</taxon>
        <taxon>Architaenioglossa</taxon>
        <taxon>Ampullarioidea</taxon>
        <taxon>Ampullariidae</taxon>
        <taxon>Pomacea</taxon>
    </lineage>
</organism>
<dbReference type="GO" id="GO:0000981">
    <property type="term" value="F:DNA-binding transcription factor activity, RNA polymerase II-specific"/>
    <property type="evidence" value="ECO:0007669"/>
    <property type="project" value="TreeGrafter"/>
</dbReference>
<feature type="compositionally biased region" description="Polar residues" evidence="3">
    <location>
        <begin position="311"/>
        <end position="320"/>
    </location>
</feature>
<dbReference type="Gene3D" id="1.10.10.10">
    <property type="entry name" value="Winged helix-like DNA-binding domain superfamily/Winged helix DNA-binding domain"/>
    <property type="match status" value="1"/>
</dbReference>
<dbReference type="PROSITE" id="PS50039">
    <property type="entry name" value="FORK_HEAD_3"/>
    <property type="match status" value="1"/>
</dbReference>
<dbReference type="STRING" id="400727.A0A2T7PA83"/>
<reference evidence="5 6" key="1">
    <citation type="submission" date="2018-04" db="EMBL/GenBank/DDBJ databases">
        <title>The genome of golden apple snail Pomacea canaliculata provides insight into stress tolerance and invasive adaptation.</title>
        <authorList>
            <person name="Liu C."/>
            <person name="Liu B."/>
            <person name="Ren Y."/>
            <person name="Zhang Y."/>
            <person name="Wang H."/>
            <person name="Li S."/>
            <person name="Jiang F."/>
            <person name="Yin L."/>
            <person name="Zhang G."/>
            <person name="Qian W."/>
            <person name="Fan W."/>
        </authorList>
    </citation>
    <scope>NUCLEOTIDE SEQUENCE [LARGE SCALE GENOMIC DNA]</scope>
    <source>
        <strain evidence="5">SZHN2017</strain>
        <tissue evidence="5">Muscle</tissue>
    </source>
</reference>
<sequence>MQTSPFDTGYPSLHHHQSSGIYGTVPGFEPGGFKFHPSGYPESSMDAAACYQNYVNSNAMVPQGYGPREPPSYAESTTAPPSSTIFHSGFMTNSSPGYYKVSGSGTSGGGSGGVIGGGGTIRQMDMMADYGASVRTSAVADNFLMKQEIPVSPLALPSAQGVCSRHTNLTNNNNNKPQQQQGTEGHTPDENTSSPRDDEAAVEGDDVSPQDNTSRQGGEAETPPHSQDGGGEEQGKVTGGEVKPTLSYIALIAKSILESPQRRLNLGSIYGWIEKNFPYYKNRGRAGGTACGTTCRSTTASSRPGGARTARVTTGPSTRPTCRLSPRRFPPAASLSPPQSQEGLRPGHVPPPPSSPPVRQRLPGGCRFRCRCRRRRCCCRCYGRRAEPPDDLSADGSSVVHHLLALHGGRAAGLPPRRSTPAAEHEQPLHQVVPPVLRLSLRVNAAFRLQHWCVQRDRGSGWGGQCQWVFPPMASELLGQWFPSRLPAELFFFQVITDYVKG</sequence>
<dbReference type="Pfam" id="PF00250">
    <property type="entry name" value="Forkhead"/>
    <property type="match status" value="1"/>
</dbReference>
<dbReference type="PANTHER" id="PTHR11829:SF343">
    <property type="entry name" value="FORK-HEAD DOMAIN-CONTAINING PROTEIN"/>
    <property type="match status" value="1"/>
</dbReference>
<evidence type="ECO:0000313" key="5">
    <source>
        <dbReference type="EMBL" id="PVD30323.1"/>
    </source>
</evidence>
<dbReference type="OrthoDB" id="5954824at2759"/>
<dbReference type="EMBL" id="PZQS01000005">
    <property type="protein sequence ID" value="PVD30323.1"/>
    <property type="molecule type" value="Genomic_DNA"/>
</dbReference>
<dbReference type="InterPro" id="IPR036390">
    <property type="entry name" value="WH_DNA-bd_sf"/>
</dbReference>
<dbReference type="InterPro" id="IPR036388">
    <property type="entry name" value="WH-like_DNA-bd_sf"/>
</dbReference>
<feature type="compositionally biased region" description="Polar residues" evidence="3">
    <location>
        <begin position="176"/>
        <end position="194"/>
    </location>
</feature>
<dbReference type="PRINTS" id="PR00053">
    <property type="entry name" value="FORKHEAD"/>
</dbReference>
<evidence type="ECO:0000256" key="1">
    <source>
        <dbReference type="ARBA" id="ARBA00023125"/>
    </source>
</evidence>
<dbReference type="Proteomes" id="UP000245119">
    <property type="component" value="Linkage Group LG5"/>
</dbReference>
<evidence type="ECO:0000256" key="3">
    <source>
        <dbReference type="SAM" id="MobiDB-lite"/>
    </source>
</evidence>
<keyword evidence="1 2" id="KW-0238">DNA-binding</keyword>
<feature type="DNA-binding region" description="Fork-head" evidence="2">
    <location>
        <begin position="243"/>
        <end position="311"/>
    </location>
</feature>
<feature type="compositionally biased region" description="Low complexity" evidence="3">
    <location>
        <begin position="330"/>
        <end position="341"/>
    </location>
</feature>
<dbReference type="InterPro" id="IPR050211">
    <property type="entry name" value="FOX_domain-containing"/>
</dbReference>
<dbReference type="SMART" id="SM00339">
    <property type="entry name" value="FH"/>
    <property type="match status" value="1"/>
</dbReference>
<accession>A0A2T7PA83</accession>
<dbReference type="PANTHER" id="PTHR11829">
    <property type="entry name" value="FORKHEAD BOX PROTEIN"/>
    <property type="match status" value="1"/>
</dbReference>
<feature type="domain" description="Fork-head" evidence="4">
    <location>
        <begin position="243"/>
        <end position="311"/>
    </location>
</feature>
<evidence type="ECO:0000256" key="2">
    <source>
        <dbReference type="PROSITE-ProRule" id="PRU00089"/>
    </source>
</evidence>
<proteinExistence type="predicted"/>
<keyword evidence="6" id="KW-1185">Reference proteome</keyword>